<gene>
    <name evidence="4" type="ORF">DQK91_04820</name>
</gene>
<dbReference type="Pfam" id="PF01464">
    <property type="entry name" value="SLT"/>
    <property type="match status" value="1"/>
</dbReference>
<evidence type="ECO:0000256" key="1">
    <source>
        <dbReference type="ARBA" id="ARBA00007734"/>
    </source>
</evidence>
<dbReference type="GO" id="GO:0000270">
    <property type="term" value="P:peptidoglycan metabolic process"/>
    <property type="evidence" value="ECO:0007669"/>
    <property type="project" value="InterPro"/>
</dbReference>
<feature type="transmembrane region" description="Helical" evidence="2">
    <location>
        <begin position="12"/>
        <end position="29"/>
    </location>
</feature>
<dbReference type="EMBL" id="QMIF01000002">
    <property type="protein sequence ID" value="TVM35975.1"/>
    <property type="molecule type" value="Genomic_DNA"/>
</dbReference>
<keyword evidence="2" id="KW-0472">Membrane</keyword>
<dbReference type="OrthoDB" id="9801695at2"/>
<protein>
    <submittedName>
        <fullName evidence="4">Transglycosylase</fullName>
    </submittedName>
</protein>
<keyword evidence="2" id="KW-1133">Transmembrane helix</keyword>
<dbReference type="PANTHER" id="PTHR37423:SF2">
    <property type="entry name" value="MEMBRANE-BOUND LYTIC MUREIN TRANSGLYCOSYLASE C"/>
    <property type="match status" value="1"/>
</dbReference>
<comment type="caution">
    <text evidence="4">The sequence shown here is derived from an EMBL/GenBank/DDBJ whole genome shotgun (WGS) entry which is preliminary data.</text>
</comment>
<dbReference type="GO" id="GO:0008933">
    <property type="term" value="F:peptidoglycan lytic transglycosylase activity"/>
    <property type="evidence" value="ECO:0007669"/>
    <property type="project" value="InterPro"/>
</dbReference>
<dbReference type="SUPFAM" id="SSF53850">
    <property type="entry name" value="Periplasmic binding protein-like II"/>
    <property type="match status" value="1"/>
</dbReference>
<reference evidence="4 5" key="1">
    <citation type="submission" date="2018-06" db="EMBL/GenBank/DDBJ databases">
        <title>Complete genome of Desulfovibrio marinus P48SEP.</title>
        <authorList>
            <person name="Crispim J.S."/>
            <person name="Vidigal P.M.P."/>
            <person name="Silva L.C.F."/>
            <person name="Araujo L.C."/>
            <person name="Laguardia C.N."/>
            <person name="Dias R.S."/>
            <person name="Sousa M.P."/>
            <person name="Paula S.O."/>
            <person name="Silva C."/>
        </authorList>
    </citation>
    <scope>NUCLEOTIDE SEQUENCE [LARGE SCALE GENOMIC DNA]</scope>
    <source>
        <strain evidence="4 5">P48SEP</strain>
    </source>
</reference>
<accession>A0A6P1ZNM8</accession>
<comment type="similarity">
    <text evidence="1">Belongs to the transglycosylase Slt family.</text>
</comment>
<dbReference type="Proteomes" id="UP000434052">
    <property type="component" value="Unassembled WGS sequence"/>
</dbReference>
<dbReference type="Gene3D" id="3.40.190.10">
    <property type="entry name" value="Periplasmic binding protein-like II"/>
    <property type="match status" value="2"/>
</dbReference>
<keyword evidence="2" id="KW-0812">Transmembrane</keyword>
<dbReference type="SUPFAM" id="SSF53955">
    <property type="entry name" value="Lysozyme-like"/>
    <property type="match status" value="1"/>
</dbReference>
<proteinExistence type="inferred from homology"/>
<evidence type="ECO:0000259" key="3">
    <source>
        <dbReference type="Pfam" id="PF01464"/>
    </source>
</evidence>
<evidence type="ECO:0000313" key="5">
    <source>
        <dbReference type="Proteomes" id="UP000434052"/>
    </source>
</evidence>
<evidence type="ECO:0000313" key="4">
    <source>
        <dbReference type="EMBL" id="TVM35975.1"/>
    </source>
</evidence>
<name>A0A6P1ZNM8_9BACT</name>
<evidence type="ECO:0000256" key="2">
    <source>
        <dbReference type="SAM" id="Phobius"/>
    </source>
</evidence>
<dbReference type="InterPro" id="IPR023346">
    <property type="entry name" value="Lysozyme-like_dom_sf"/>
</dbReference>
<dbReference type="AlphaFoldDB" id="A0A6P1ZNM8"/>
<organism evidence="4 5">
    <name type="scientific">Oceanidesulfovibrio marinus</name>
    <dbReference type="NCBI Taxonomy" id="370038"/>
    <lineage>
        <taxon>Bacteria</taxon>
        <taxon>Pseudomonadati</taxon>
        <taxon>Thermodesulfobacteriota</taxon>
        <taxon>Desulfovibrionia</taxon>
        <taxon>Desulfovibrionales</taxon>
        <taxon>Desulfovibrionaceae</taxon>
        <taxon>Oceanidesulfovibrio</taxon>
    </lineage>
</organism>
<dbReference type="PROSITE" id="PS00922">
    <property type="entry name" value="TRANSGLYCOSYLASE"/>
    <property type="match status" value="1"/>
</dbReference>
<dbReference type="PANTHER" id="PTHR37423">
    <property type="entry name" value="SOLUBLE LYTIC MUREIN TRANSGLYCOSYLASE-RELATED"/>
    <property type="match status" value="1"/>
</dbReference>
<dbReference type="InterPro" id="IPR000189">
    <property type="entry name" value="Transglyc_AS"/>
</dbReference>
<sequence length="491" mass="55102">MEQEQHGYQCRGAFVLVTLLLTGLVFFLYQADFSVKTSQPAQPVVVELKRFTLDTNPDPAPRGPARIIRVLSTRNEHVLATLSPYGSGFERELLQRFADQYDYSLYWMHSRSPEEAWKALTKGEADLFIGLGFEPSEVLHHKVEAGPAYAHYRPVAVSVKAPAGSAFCPDTVLVTANTTLSAGKLTSDLCGSTRRRLSARRLPTLLGNVAGSKDAVAVVDSGRFRLWQPFFPALKAVTPMGRPVPYRWYWSESRPGLARDLSLFWKSSRSKRVLSQLTELYFGFLPKHTDPYAMHQLVQRVRYGASVWGDDIVRASKKYEIDPLLLMAVIYQESRFDAEAVSATGVRGLLQITADTARTLGIDRSDPHQAIEGGARYLKSLWDSLEGWNLSKWDRWFFTLAAYNQGPKNLEKAREKAISMGGQGATWSELKSIYPLLSKRTSCRGNEAVRYVQRVRFYYYVLHGLVVLAGPEMEDLGALSRVVSLETSPFS</sequence>
<dbReference type="InterPro" id="IPR008258">
    <property type="entry name" value="Transglycosylase_SLT_dom_1"/>
</dbReference>
<dbReference type="Gene3D" id="1.10.530.10">
    <property type="match status" value="1"/>
</dbReference>
<dbReference type="GO" id="GO:0016020">
    <property type="term" value="C:membrane"/>
    <property type="evidence" value="ECO:0007669"/>
    <property type="project" value="InterPro"/>
</dbReference>
<feature type="domain" description="Transglycosylase SLT" evidence="3">
    <location>
        <begin position="314"/>
        <end position="417"/>
    </location>
</feature>